<dbReference type="Gene3D" id="3.30.420.40">
    <property type="match status" value="2"/>
</dbReference>
<dbReference type="OrthoDB" id="9795247at2"/>
<reference evidence="2 3" key="1">
    <citation type="submission" date="2012-01" db="EMBL/GenBank/DDBJ databases">
        <title>The Genome Sequence of Helcococcus kunzii ATCC 51366.</title>
        <authorList>
            <consortium name="The Broad Institute Genome Sequencing Platform"/>
            <person name="Earl A."/>
            <person name="Ward D."/>
            <person name="Feldgarden M."/>
            <person name="Gevers D."/>
            <person name="Huys G."/>
            <person name="Young S.K."/>
            <person name="Zeng Q."/>
            <person name="Gargeya S."/>
            <person name="Fitzgerald M."/>
            <person name="Haas B."/>
            <person name="Abouelleil A."/>
            <person name="Alvarado L."/>
            <person name="Arachchi H.M."/>
            <person name="Berlin A."/>
            <person name="Chapman S.B."/>
            <person name="Gearin G."/>
            <person name="Goldberg J."/>
            <person name="Griggs A."/>
            <person name="Gujja S."/>
            <person name="Hansen M."/>
            <person name="Heiman D."/>
            <person name="Howarth C."/>
            <person name="Larimer J."/>
            <person name="Lui A."/>
            <person name="MacDonald P.J.P."/>
            <person name="McCowen C."/>
            <person name="Montmayeur A."/>
            <person name="Murphy C."/>
            <person name="Neiman D."/>
            <person name="Pearson M."/>
            <person name="Priest M."/>
            <person name="Roberts A."/>
            <person name="Saif S."/>
            <person name="Shea T."/>
            <person name="Sisk P."/>
            <person name="Stolte C."/>
            <person name="Sykes S."/>
            <person name="Wortman J."/>
            <person name="Nusbaum C."/>
            <person name="Birren B."/>
        </authorList>
    </citation>
    <scope>NUCLEOTIDE SEQUENCE [LARGE SCALE GENOMIC DNA]</scope>
    <source>
        <strain evidence="2 3">ATCC 51366</strain>
    </source>
</reference>
<keyword evidence="3" id="KW-1185">Reference proteome</keyword>
<dbReference type="AlphaFoldDB" id="H3NPN2"/>
<dbReference type="HOGENOM" id="CLU_036604_0_2_9"/>
<dbReference type="Pfam" id="PF00480">
    <property type="entry name" value="ROK"/>
    <property type="match status" value="1"/>
</dbReference>
<dbReference type="RefSeq" id="WP_005398819.1">
    <property type="nucleotide sequence ID" value="NZ_JH601088.1"/>
</dbReference>
<organism evidence="2 3">
    <name type="scientific">Helcococcus kunzii ATCC 51366</name>
    <dbReference type="NCBI Taxonomy" id="883114"/>
    <lineage>
        <taxon>Bacteria</taxon>
        <taxon>Bacillati</taxon>
        <taxon>Bacillota</taxon>
        <taxon>Tissierellia</taxon>
        <taxon>Tissierellales</taxon>
        <taxon>Peptoniphilaceae</taxon>
        <taxon>Helcococcus</taxon>
    </lineage>
</organism>
<dbReference type="EMBL" id="AGEI01000024">
    <property type="protein sequence ID" value="EHR33260.1"/>
    <property type="molecule type" value="Genomic_DNA"/>
</dbReference>
<name>H3NPN2_9FIRM</name>
<dbReference type="InterPro" id="IPR000600">
    <property type="entry name" value="ROK"/>
</dbReference>
<protein>
    <recommendedName>
        <fullName evidence="4">ROK family protein</fullName>
    </recommendedName>
</protein>
<gene>
    <name evidence="2" type="ORF">HMPREF9709_01304</name>
</gene>
<dbReference type="CDD" id="cd24152">
    <property type="entry name" value="ASKHA_NBD_ROK-like"/>
    <property type="match status" value="1"/>
</dbReference>
<comment type="caution">
    <text evidence="2">The sequence shown here is derived from an EMBL/GenBank/DDBJ whole genome shotgun (WGS) entry which is preliminary data.</text>
</comment>
<dbReference type="Proteomes" id="UP000004191">
    <property type="component" value="Unassembled WGS sequence"/>
</dbReference>
<dbReference type="SUPFAM" id="SSF53067">
    <property type="entry name" value="Actin-like ATPase domain"/>
    <property type="match status" value="1"/>
</dbReference>
<dbReference type="STRING" id="883114.HMPREF9709_01304"/>
<evidence type="ECO:0000256" key="1">
    <source>
        <dbReference type="ARBA" id="ARBA00006479"/>
    </source>
</evidence>
<sequence>MKKYLVLDVGGTYTKYALMNENGKFLEKGKLPSNYKSKTEVVDSLVDLCKKYEDIIDSIAISLPGRIDTDKGIAHTLGVYMFVKDFPIVAKLNEHLDVPITIANDAKCAAKAEAWSGALSDVKDGVVIVLGTGTGGGVILDGKVRMGNSFGSGELSHIVSNFEKLANMEEISILGADKTGQLSPFMASSFSTTGLINIYKDEMLKSGKVIADVNGIEFFEAYDNNEEEAIKALDRFGSLAATGIYTIQSILDVEKIAIGGGISERKEVTEIIRKHVDKLWGKIPFIPFSKPEVVTCKYRNDANLIGALSIHSDRQ</sequence>
<proteinExistence type="inferred from homology"/>
<evidence type="ECO:0000313" key="2">
    <source>
        <dbReference type="EMBL" id="EHR33260.1"/>
    </source>
</evidence>
<dbReference type="PANTHER" id="PTHR18964">
    <property type="entry name" value="ROK (REPRESSOR, ORF, KINASE) FAMILY"/>
    <property type="match status" value="1"/>
</dbReference>
<dbReference type="InterPro" id="IPR043129">
    <property type="entry name" value="ATPase_NBD"/>
</dbReference>
<comment type="similarity">
    <text evidence="1">Belongs to the ROK (NagC/XylR) family.</text>
</comment>
<evidence type="ECO:0000313" key="3">
    <source>
        <dbReference type="Proteomes" id="UP000004191"/>
    </source>
</evidence>
<dbReference type="eggNOG" id="COG1940">
    <property type="taxonomic scope" value="Bacteria"/>
</dbReference>
<dbReference type="PANTHER" id="PTHR18964:SF170">
    <property type="entry name" value="SUGAR KINASE"/>
    <property type="match status" value="1"/>
</dbReference>
<accession>H3NPN2</accession>
<evidence type="ECO:0008006" key="4">
    <source>
        <dbReference type="Google" id="ProtNLM"/>
    </source>
</evidence>
<dbReference type="GeneID" id="96999271"/>